<dbReference type="SMART" id="SM00219">
    <property type="entry name" value="TyrKc"/>
    <property type="match status" value="1"/>
</dbReference>
<dbReference type="GO" id="GO:0043235">
    <property type="term" value="C:receptor complex"/>
    <property type="evidence" value="ECO:0007669"/>
    <property type="project" value="TreeGrafter"/>
</dbReference>
<evidence type="ECO:0000256" key="5">
    <source>
        <dbReference type="ARBA" id="ARBA00022741"/>
    </source>
</evidence>
<dbReference type="InterPro" id="IPR002049">
    <property type="entry name" value="LE_dom"/>
</dbReference>
<dbReference type="EMBL" id="PZQS01000005">
    <property type="protein sequence ID" value="PVD30381.1"/>
    <property type="molecule type" value="Genomic_DNA"/>
</dbReference>
<sequence>MRNELRCGDNLLLLSLCDVVVDDELAAVLFARRVVTGQRQSTRRPESFQCRVWIARVIRITHQQTCYSLLLDPRSCTGLCLTLSVGQEGTRGPLTCNGNVFPTDAVKSVLHELCELSKDCELLVIHAVVAAHAGGARHTRSHDASGACRSLAVRNITSSGCNASQAECRWSMSEEKCVTKNVCKLKCNGRDDFPSQQVINDGAYAIVNGNFDNQNVSKQTANPAMQRKTFNVTIDSDAHYEIYDLRLFNDTLTEREVKMLYTGVLPPAGLLPACRCPSAYPRLKQSDNYTCVNSSNNDMKRLQVTYNDLDVLIDKNSKAYWLVPPGNITLQVELMDDYQVETILINILNGTPQYSVQYSTQFPDDMITCNTSSCLINRTVARTLNLTFLETKENIVLKDLTLRGRCNSGYFNIERPNSSVNCVPCNCTKYGALNLSCESNGQCYGRPNMQGSACEFYGAITWAASWRNNSNHQGYLLGSSNQPVHIFLDNVEQNVTKHNDTVIIFKTSPSSATGSRFLQISWGVLYCPFPSKLSFSYHLNPVLSSLPNVSMHVSGGCGFPLRGSNLDCVTVSRLFVTNSVTKKSESALCRSGAQELFCFTPNITQNRVSSNDSFYYTVNLDEIFYPNQSLVTVVDDPVVDSIGDVSFSPEFEKQISITVQIGNYRKTVGNLLYLKFWKTQYFIGIMCGIGAFIILVIVVAVIISCYRHRKSQQGLSRSQPKDSERIVTASDNHYTQLQIINSGFEDYVQSVNITREPKLTLPPNLTETELMKEFLQRIDPSLMESVKASIISGSQLVPGKTWEFSLRQLLEFGVQVAEGLRFLTDKDITHRDLAARNCMVDATNTVKITDAVFSWDFYGEEYMFDSSRDRFLPIRWMAPESLMDGYYDRHSDVWSCGIVLWELLTRGCLPYHEASDSQVKEYVIHGYFLGKPINCPDKVYDLMRQCWNVESSERPSISKVIMVLSEELTGEVHSEDIYMNMVMVEGMYENQQSLDKVKRRAPLPP</sequence>
<dbReference type="PANTHER" id="PTHR24416:SF525">
    <property type="entry name" value="INSULIN-LIKE RECEPTOR"/>
    <property type="match status" value="1"/>
</dbReference>
<dbReference type="AlphaFoldDB" id="A0A2T7PAE5"/>
<dbReference type="Gene3D" id="1.10.510.10">
    <property type="entry name" value="Transferase(Phosphotransferase) domain 1"/>
    <property type="match status" value="1"/>
</dbReference>
<comment type="subcellular location">
    <subcellularLocation>
        <location evidence="1">Membrane</location>
        <topology evidence="1">Single-pass type I membrane protein</topology>
    </subcellularLocation>
</comment>
<keyword evidence="5" id="KW-0547">Nucleotide-binding</keyword>
<dbReference type="InterPro" id="IPR001245">
    <property type="entry name" value="Ser-Thr/Tyr_kinase_cat_dom"/>
</dbReference>
<dbReference type="Pfam" id="PF07714">
    <property type="entry name" value="PK_Tyr_Ser-Thr"/>
    <property type="match status" value="1"/>
</dbReference>
<dbReference type="SUPFAM" id="SSF56112">
    <property type="entry name" value="Protein kinase-like (PK-like)"/>
    <property type="match status" value="1"/>
</dbReference>
<dbReference type="PANTHER" id="PTHR24416">
    <property type="entry name" value="TYROSINE-PROTEIN KINASE RECEPTOR"/>
    <property type="match status" value="1"/>
</dbReference>
<accession>A0A2T7PAE5</accession>
<evidence type="ECO:0000256" key="4">
    <source>
        <dbReference type="ARBA" id="ARBA00022737"/>
    </source>
</evidence>
<evidence type="ECO:0000256" key="6">
    <source>
        <dbReference type="ARBA" id="ARBA00022840"/>
    </source>
</evidence>
<reference evidence="11 12" key="1">
    <citation type="submission" date="2018-04" db="EMBL/GenBank/DDBJ databases">
        <title>The genome of golden apple snail Pomacea canaliculata provides insight into stress tolerance and invasive adaptation.</title>
        <authorList>
            <person name="Liu C."/>
            <person name="Liu B."/>
            <person name="Ren Y."/>
            <person name="Zhang Y."/>
            <person name="Wang H."/>
            <person name="Li S."/>
            <person name="Jiang F."/>
            <person name="Yin L."/>
            <person name="Zhang G."/>
            <person name="Qian W."/>
            <person name="Fan W."/>
        </authorList>
    </citation>
    <scope>NUCLEOTIDE SEQUENCE [LARGE SCALE GENOMIC DNA]</scope>
    <source>
        <strain evidence="11">SZHN2017</strain>
        <tissue evidence="11">Muscle</tissue>
    </source>
</reference>
<dbReference type="InterPro" id="IPR008266">
    <property type="entry name" value="Tyr_kinase_AS"/>
</dbReference>
<evidence type="ECO:0000256" key="2">
    <source>
        <dbReference type="ARBA" id="ARBA00022692"/>
    </source>
</evidence>
<dbReference type="InterPro" id="IPR000719">
    <property type="entry name" value="Prot_kinase_dom"/>
</dbReference>
<dbReference type="PROSITE" id="PS50011">
    <property type="entry name" value="PROTEIN_KINASE_DOM"/>
    <property type="match status" value="1"/>
</dbReference>
<protein>
    <recommendedName>
        <fullName evidence="10">Protein kinase domain-containing protein</fullName>
    </recommendedName>
</protein>
<dbReference type="STRING" id="400727.A0A2T7PAE5"/>
<dbReference type="Proteomes" id="UP000245119">
    <property type="component" value="Linkage Group LG5"/>
</dbReference>
<dbReference type="GO" id="GO:0005886">
    <property type="term" value="C:plasma membrane"/>
    <property type="evidence" value="ECO:0007669"/>
    <property type="project" value="TreeGrafter"/>
</dbReference>
<evidence type="ECO:0000259" key="10">
    <source>
        <dbReference type="PROSITE" id="PS50011"/>
    </source>
</evidence>
<name>A0A2T7PAE5_POMCA</name>
<dbReference type="PROSITE" id="PS00109">
    <property type="entry name" value="PROTEIN_KINASE_TYR"/>
    <property type="match status" value="1"/>
</dbReference>
<feature type="domain" description="Protein kinase" evidence="10">
    <location>
        <begin position="681"/>
        <end position="968"/>
    </location>
</feature>
<keyword evidence="8 9" id="KW-0472">Membrane</keyword>
<evidence type="ECO:0000256" key="9">
    <source>
        <dbReference type="SAM" id="Phobius"/>
    </source>
</evidence>
<evidence type="ECO:0000256" key="8">
    <source>
        <dbReference type="ARBA" id="ARBA00023136"/>
    </source>
</evidence>
<dbReference type="CDD" id="cd00055">
    <property type="entry name" value="EGF_Lam"/>
    <property type="match status" value="1"/>
</dbReference>
<organism evidence="11 12">
    <name type="scientific">Pomacea canaliculata</name>
    <name type="common">Golden apple snail</name>
    <dbReference type="NCBI Taxonomy" id="400727"/>
    <lineage>
        <taxon>Eukaryota</taxon>
        <taxon>Metazoa</taxon>
        <taxon>Spiralia</taxon>
        <taxon>Lophotrochozoa</taxon>
        <taxon>Mollusca</taxon>
        <taxon>Gastropoda</taxon>
        <taxon>Caenogastropoda</taxon>
        <taxon>Architaenioglossa</taxon>
        <taxon>Ampullarioidea</taxon>
        <taxon>Ampullariidae</taxon>
        <taxon>Pomacea</taxon>
    </lineage>
</organism>
<dbReference type="GO" id="GO:0007169">
    <property type="term" value="P:cell surface receptor protein tyrosine kinase signaling pathway"/>
    <property type="evidence" value="ECO:0007669"/>
    <property type="project" value="TreeGrafter"/>
</dbReference>
<proteinExistence type="predicted"/>
<gene>
    <name evidence="11" type="ORF">C0Q70_09646</name>
</gene>
<evidence type="ECO:0000313" key="11">
    <source>
        <dbReference type="EMBL" id="PVD30381.1"/>
    </source>
</evidence>
<dbReference type="InterPro" id="IPR020635">
    <property type="entry name" value="Tyr_kinase_cat_dom"/>
</dbReference>
<dbReference type="GO" id="GO:0005524">
    <property type="term" value="F:ATP binding"/>
    <property type="evidence" value="ECO:0007669"/>
    <property type="project" value="UniProtKB-KW"/>
</dbReference>
<keyword evidence="2 9" id="KW-0812">Transmembrane</keyword>
<dbReference type="InterPro" id="IPR050122">
    <property type="entry name" value="RTK"/>
</dbReference>
<dbReference type="InterPro" id="IPR011009">
    <property type="entry name" value="Kinase-like_dom_sf"/>
</dbReference>
<evidence type="ECO:0000256" key="1">
    <source>
        <dbReference type="ARBA" id="ARBA00004479"/>
    </source>
</evidence>
<feature type="transmembrane region" description="Helical" evidence="9">
    <location>
        <begin position="681"/>
        <end position="706"/>
    </location>
</feature>
<keyword evidence="6" id="KW-0067">ATP-binding</keyword>
<dbReference type="GO" id="GO:0004714">
    <property type="term" value="F:transmembrane receptor protein tyrosine kinase activity"/>
    <property type="evidence" value="ECO:0007669"/>
    <property type="project" value="TreeGrafter"/>
</dbReference>
<dbReference type="PRINTS" id="PR00109">
    <property type="entry name" value="TYRKINASE"/>
</dbReference>
<keyword evidence="7 9" id="KW-1133">Transmembrane helix</keyword>
<keyword evidence="12" id="KW-1185">Reference proteome</keyword>
<keyword evidence="4" id="KW-0677">Repeat</keyword>
<comment type="caution">
    <text evidence="11">The sequence shown here is derived from an EMBL/GenBank/DDBJ whole genome shotgun (WGS) entry which is preliminary data.</text>
</comment>
<evidence type="ECO:0000256" key="7">
    <source>
        <dbReference type="ARBA" id="ARBA00022989"/>
    </source>
</evidence>
<evidence type="ECO:0000313" key="12">
    <source>
        <dbReference type="Proteomes" id="UP000245119"/>
    </source>
</evidence>
<keyword evidence="3" id="KW-0732">Signal</keyword>
<evidence type="ECO:0000256" key="3">
    <source>
        <dbReference type="ARBA" id="ARBA00022729"/>
    </source>
</evidence>
<dbReference type="OrthoDB" id="3256376at2759"/>